<name>A0A7T8JZ42_CALRO</name>
<sequence length="112" mass="12887">MKPGDHILLRGLHFFEKELRLNSEEYVKIIKDVVAPGSSGWELEGLMSFAQESEPYYISRTTPKWLSENLQDFSPCNFYIWGAVERDINRSASNTLIELQPRITVVLNQLLG</sequence>
<keyword evidence="2" id="KW-1185">Reference proteome</keyword>
<reference evidence="2" key="1">
    <citation type="submission" date="2021-01" db="EMBL/GenBank/DDBJ databases">
        <title>Caligus Genome Assembly.</title>
        <authorList>
            <person name="Gallardo-Escarate C."/>
        </authorList>
    </citation>
    <scope>NUCLEOTIDE SEQUENCE [LARGE SCALE GENOMIC DNA]</scope>
</reference>
<dbReference type="AlphaFoldDB" id="A0A7T8JZ42"/>
<dbReference type="Gene3D" id="3.30.420.10">
    <property type="entry name" value="Ribonuclease H-like superfamily/Ribonuclease H"/>
    <property type="match status" value="1"/>
</dbReference>
<evidence type="ECO:0000313" key="1">
    <source>
        <dbReference type="EMBL" id="QQP39115.1"/>
    </source>
</evidence>
<dbReference type="OrthoDB" id="10006939at2759"/>
<dbReference type="InterPro" id="IPR036397">
    <property type="entry name" value="RNaseH_sf"/>
</dbReference>
<dbReference type="GO" id="GO:0003676">
    <property type="term" value="F:nucleic acid binding"/>
    <property type="evidence" value="ECO:0007669"/>
    <property type="project" value="InterPro"/>
</dbReference>
<protein>
    <submittedName>
        <fullName evidence="1">Uncharacterized protein</fullName>
    </submittedName>
</protein>
<dbReference type="Proteomes" id="UP000595437">
    <property type="component" value="Chromosome 14"/>
</dbReference>
<dbReference type="EMBL" id="CP045903">
    <property type="protein sequence ID" value="QQP39115.1"/>
    <property type="molecule type" value="Genomic_DNA"/>
</dbReference>
<accession>A0A7T8JZ42</accession>
<proteinExistence type="predicted"/>
<evidence type="ECO:0000313" key="2">
    <source>
        <dbReference type="Proteomes" id="UP000595437"/>
    </source>
</evidence>
<gene>
    <name evidence="1" type="ORF">FKW44_019897</name>
</gene>
<organism evidence="1 2">
    <name type="scientific">Caligus rogercresseyi</name>
    <name type="common">Sea louse</name>
    <dbReference type="NCBI Taxonomy" id="217165"/>
    <lineage>
        <taxon>Eukaryota</taxon>
        <taxon>Metazoa</taxon>
        <taxon>Ecdysozoa</taxon>
        <taxon>Arthropoda</taxon>
        <taxon>Crustacea</taxon>
        <taxon>Multicrustacea</taxon>
        <taxon>Hexanauplia</taxon>
        <taxon>Copepoda</taxon>
        <taxon>Siphonostomatoida</taxon>
        <taxon>Caligidae</taxon>
        <taxon>Caligus</taxon>
    </lineage>
</organism>
<feature type="non-terminal residue" evidence="1">
    <location>
        <position position="112"/>
    </location>
</feature>